<keyword evidence="4" id="KW-1185">Reference proteome</keyword>
<dbReference type="GO" id="GO:0046872">
    <property type="term" value="F:metal ion binding"/>
    <property type="evidence" value="ECO:0007669"/>
    <property type="project" value="UniProtKB-KW"/>
</dbReference>
<proteinExistence type="predicted"/>
<reference evidence="3 4" key="1">
    <citation type="submission" date="2019-02" db="EMBL/GenBank/DDBJ databases">
        <title>Genomic Encyclopedia of Archaeal and Bacterial Type Strains, Phase II (KMG-II): from individual species to whole genera.</title>
        <authorList>
            <person name="Goeker M."/>
        </authorList>
    </citation>
    <scope>NUCLEOTIDE SEQUENCE [LARGE SCALE GENOMIC DNA]</scope>
    <source>
        <strain evidence="3 4">DSM 18101</strain>
    </source>
</reference>
<organism evidence="3 4">
    <name type="scientific">Edaphobacter modestus</name>
    <dbReference type="NCBI Taxonomy" id="388466"/>
    <lineage>
        <taxon>Bacteria</taxon>
        <taxon>Pseudomonadati</taxon>
        <taxon>Acidobacteriota</taxon>
        <taxon>Terriglobia</taxon>
        <taxon>Terriglobales</taxon>
        <taxon>Acidobacteriaceae</taxon>
        <taxon>Edaphobacter</taxon>
    </lineage>
</organism>
<dbReference type="RefSeq" id="WP_130422270.1">
    <property type="nucleotide sequence ID" value="NZ_SHKW01000001.1"/>
</dbReference>
<evidence type="ECO:0000313" key="4">
    <source>
        <dbReference type="Proteomes" id="UP000292958"/>
    </source>
</evidence>
<dbReference type="SUPFAM" id="SSF51182">
    <property type="entry name" value="RmlC-like cupins"/>
    <property type="match status" value="1"/>
</dbReference>
<comment type="caution">
    <text evidence="3">The sequence shown here is derived from an EMBL/GenBank/DDBJ whole genome shotgun (WGS) entry which is preliminary data.</text>
</comment>
<dbReference type="Pfam" id="PF07883">
    <property type="entry name" value="Cupin_2"/>
    <property type="match status" value="1"/>
</dbReference>
<dbReference type="CDD" id="cd02208">
    <property type="entry name" value="cupin_RmlC-like"/>
    <property type="match status" value="1"/>
</dbReference>
<evidence type="ECO:0000256" key="1">
    <source>
        <dbReference type="ARBA" id="ARBA00022723"/>
    </source>
</evidence>
<dbReference type="InterPro" id="IPR051610">
    <property type="entry name" value="GPI/OXD"/>
</dbReference>
<dbReference type="PANTHER" id="PTHR35848">
    <property type="entry name" value="OXALATE-BINDING PROTEIN"/>
    <property type="match status" value="1"/>
</dbReference>
<keyword evidence="1" id="KW-0479">Metal-binding</keyword>
<dbReference type="PANTHER" id="PTHR35848:SF6">
    <property type="entry name" value="CUPIN TYPE-2 DOMAIN-CONTAINING PROTEIN"/>
    <property type="match status" value="1"/>
</dbReference>
<keyword evidence="3" id="KW-0560">Oxidoreductase</keyword>
<dbReference type="InterPro" id="IPR013096">
    <property type="entry name" value="Cupin_2"/>
</dbReference>
<dbReference type="Gene3D" id="2.60.120.10">
    <property type="entry name" value="Jelly Rolls"/>
    <property type="match status" value="1"/>
</dbReference>
<sequence>MHTQQRRFFNPVIKATGEPMFTVVGVLLQFVSTPDQNGGDLGVMRAGLPPRAVIPLHRHNDAEIFYVLEGAMEVYQDDGISSGWQTASAGEVVTIAGGVKHALRNPDSTLVWMVSVSERQLYCFFRELAEPLDPNAPPSAPTPEAMQKLFEVAARYEYWIGSPSENVAIGINLG</sequence>
<evidence type="ECO:0000259" key="2">
    <source>
        <dbReference type="Pfam" id="PF07883"/>
    </source>
</evidence>
<dbReference type="InterPro" id="IPR014710">
    <property type="entry name" value="RmlC-like_jellyroll"/>
</dbReference>
<gene>
    <name evidence="3" type="ORF">BDD14_5267</name>
</gene>
<protein>
    <submittedName>
        <fullName evidence="3">Quercetin dioxygenase-like cupin family protein</fullName>
    </submittedName>
</protein>
<feature type="domain" description="Cupin type-2" evidence="2">
    <location>
        <begin position="47"/>
        <end position="111"/>
    </location>
</feature>
<dbReference type="EMBL" id="SHKW01000001">
    <property type="protein sequence ID" value="RZU43592.1"/>
    <property type="molecule type" value="Genomic_DNA"/>
</dbReference>
<accession>A0A4Q7Z010</accession>
<dbReference type="GO" id="GO:0051213">
    <property type="term" value="F:dioxygenase activity"/>
    <property type="evidence" value="ECO:0007669"/>
    <property type="project" value="UniProtKB-KW"/>
</dbReference>
<dbReference type="Proteomes" id="UP000292958">
    <property type="component" value="Unassembled WGS sequence"/>
</dbReference>
<dbReference type="OrthoDB" id="118333at2"/>
<evidence type="ECO:0000313" key="3">
    <source>
        <dbReference type="EMBL" id="RZU43592.1"/>
    </source>
</evidence>
<keyword evidence="3" id="KW-0223">Dioxygenase</keyword>
<dbReference type="InterPro" id="IPR011051">
    <property type="entry name" value="RmlC_Cupin_sf"/>
</dbReference>
<name>A0A4Q7Z010_9BACT</name>
<dbReference type="AlphaFoldDB" id="A0A4Q7Z010"/>